<dbReference type="PANTHER" id="PTHR46268:SF15">
    <property type="entry name" value="UNIVERSAL STRESS PROTEIN HP_0031"/>
    <property type="match status" value="1"/>
</dbReference>
<keyword evidence="3" id="KW-1185">Reference proteome</keyword>
<protein>
    <submittedName>
        <fullName evidence="2">Universal stress protein UspA-Required for resistance to DNA-damaging agents</fullName>
    </submittedName>
</protein>
<dbReference type="InterPro" id="IPR006015">
    <property type="entry name" value="Universal_stress_UspA"/>
</dbReference>
<dbReference type="CDD" id="cd00293">
    <property type="entry name" value="USP-like"/>
    <property type="match status" value="1"/>
</dbReference>
<dbReference type="Proteomes" id="UP000223606">
    <property type="component" value="Chromosome 1"/>
</dbReference>
<dbReference type="AlphaFoldDB" id="A0A2C9D4U0"/>
<dbReference type="PANTHER" id="PTHR46268">
    <property type="entry name" value="STRESS RESPONSE PROTEIN NHAX"/>
    <property type="match status" value="1"/>
</dbReference>
<accession>A0A2C9D4U0</accession>
<sequence>MSVKDIFVIVDVFDESQPATAAAIDLAQRSGAHVTGLALAMEPMAPAYLAVPIPADYLVGAVEEAERQAQTALDRFDHLAGNADVDYEGRIVTVLAGSTGSIVAQAHLSDIVVVGQEDVDKPEPMRAALIEAMLFDAGVPVLIVPRGWTKSVKTDSVVIAWDGSSTAARAVHAAMPILTMSKSIEIVIVPNAISHDGEPGADVATYLARHGLNVTVTTLNRDASDVAEALNHYFKGIGADLCVMGGYGHSRLREFIVGGATQDMLGKTEIPLIIAH</sequence>
<dbReference type="OrthoDB" id="9804721at2"/>
<dbReference type="Gene3D" id="3.40.50.12370">
    <property type="match status" value="1"/>
</dbReference>
<evidence type="ECO:0000313" key="3">
    <source>
        <dbReference type="Proteomes" id="UP000223606"/>
    </source>
</evidence>
<dbReference type="SUPFAM" id="SSF52402">
    <property type="entry name" value="Adenine nucleotide alpha hydrolases-like"/>
    <property type="match status" value="2"/>
</dbReference>
<reference evidence="3" key="1">
    <citation type="submission" date="2017-09" db="EMBL/GenBank/DDBJ databases">
        <title>Genome sequence of Nannocystis excedens DSM 71.</title>
        <authorList>
            <person name="Blom J."/>
        </authorList>
    </citation>
    <scope>NUCLEOTIDE SEQUENCE [LARGE SCALE GENOMIC DNA]</scope>
    <source>
        <strain evidence="3">type strain: E19</strain>
    </source>
</reference>
<gene>
    <name evidence="2" type="primary">uspA_1</name>
    <name evidence="2" type="ORF">HDIA_0974</name>
</gene>
<dbReference type="KEGG" id="hdi:HDIA_0974"/>
<dbReference type="EMBL" id="LT960614">
    <property type="protein sequence ID" value="SON54515.1"/>
    <property type="molecule type" value="Genomic_DNA"/>
</dbReference>
<organism evidence="2 3">
    <name type="scientific">Hartmannibacter diazotrophicus</name>
    <dbReference type="NCBI Taxonomy" id="1482074"/>
    <lineage>
        <taxon>Bacteria</taxon>
        <taxon>Pseudomonadati</taxon>
        <taxon>Pseudomonadota</taxon>
        <taxon>Alphaproteobacteria</taxon>
        <taxon>Hyphomicrobiales</taxon>
        <taxon>Pleomorphomonadaceae</taxon>
        <taxon>Hartmannibacter</taxon>
    </lineage>
</organism>
<name>A0A2C9D4U0_9HYPH</name>
<evidence type="ECO:0000256" key="1">
    <source>
        <dbReference type="ARBA" id="ARBA00008791"/>
    </source>
</evidence>
<dbReference type="PRINTS" id="PR01438">
    <property type="entry name" value="UNVRSLSTRESS"/>
</dbReference>
<comment type="similarity">
    <text evidence="1">Belongs to the universal stress protein A family.</text>
</comment>
<evidence type="ECO:0000313" key="2">
    <source>
        <dbReference type="EMBL" id="SON54515.1"/>
    </source>
</evidence>
<proteinExistence type="inferred from homology"/>